<reference evidence="2 3" key="1">
    <citation type="submission" date="2024-10" db="EMBL/GenBank/DDBJ databases">
        <title>The Natural Products Discovery Center: Release of the First 8490 Sequenced Strains for Exploring Actinobacteria Biosynthetic Diversity.</title>
        <authorList>
            <person name="Kalkreuter E."/>
            <person name="Kautsar S.A."/>
            <person name="Yang D."/>
            <person name="Bader C.D."/>
            <person name="Teijaro C.N."/>
            <person name="Fluegel L."/>
            <person name="Davis C.M."/>
            <person name="Simpson J.R."/>
            <person name="Lauterbach L."/>
            <person name="Steele A.D."/>
            <person name="Gui C."/>
            <person name="Meng S."/>
            <person name="Li G."/>
            <person name="Viehrig K."/>
            <person name="Ye F."/>
            <person name="Su P."/>
            <person name="Kiefer A.F."/>
            <person name="Nichols A."/>
            <person name="Cepeda A.J."/>
            <person name="Yan W."/>
            <person name="Fan B."/>
            <person name="Jiang Y."/>
            <person name="Adhikari A."/>
            <person name="Zheng C.-J."/>
            <person name="Schuster L."/>
            <person name="Cowan T.M."/>
            <person name="Smanski M.J."/>
            <person name="Chevrette M.G."/>
            <person name="De Carvalho L.P.S."/>
            <person name="Shen B."/>
        </authorList>
    </citation>
    <scope>NUCLEOTIDE SEQUENCE [LARGE SCALE GENOMIC DNA]</scope>
    <source>
        <strain evidence="2 3">NPDC050545</strain>
    </source>
</reference>
<dbReference type="RefSeq" id="WP_397082315.1">
    <property type="nucleotide sequence ID" value="NZ_JBITGY010000004.1"/>
</dbReference>
<name>A0ABW7YX80_9ACTN</name>
<evidence type="ECO:0000313" key="2">
    <source>
        <dbReference type="EMBL" id="MFI6499084.1"/>
    </source>
</evidence>
<organism evidence="2 3">
    <name type="scientific">Nonomuraea typhae</name>
    <dbReference type="NCBI Taxonomy" id="2603600"/>
    <lineage>
        <taxon>Bacteria</taxon>
        <taxon>Bacillati</taxon>
        <taxon>Actinomycetota</taxon>
        <taxon>Actinomycetes</taxon>
        <taxon>Streptosporangiales</taxon>
        <taxon>Streptosporangiaceae</taxon>
        <taxon>Nonomuraea</taxon>
    </lineage>
</organism>
<dbReference type="InterPro" id="IPR000873">
    <property type="entry name" value="AMP-dep_synth/lig_dom"/>
</dbReference>
<sequence length="245" mass="26095">MTWTELVMQAAPARGDRPAVTDVRTGEVMTYATLVRRVTHAAAGLRRHGLRYGDRVLVDLPPSAALPCAVHAVAWSGGVAVLGPTSTAAGLAIVNRRRDTRAEKVFTFEPGQGADRFSSLVGEASVDFGPLAGPALSLDGRHVLTHEDLTGDLRRLATRLHVVKDDVVLIAVNDPLKALRTMDLVFACGAQVVVAHEPTLIGCRVLASEHAATLVVAPYELARRLLGDPLLRVIDDRAIVSSLAL</sequence>
<accession>A0ABW7YX80</accession>
<dbReference type="SUPFAM" id="SSF56801">
    <property type="entry name" value="Acetyl-CoA synthetase-like"/>
    <property type="match status" value="1"/>
</dbReference>
<evidence type="ECO:0000259" key="1">
    <source>
        <dbReference type="Pfam" id="PF00501"/>
    </source>
</evidence>
<gene>
    <name evidence="2" type="ORF">ACIBG2_16980</name>
</gene>
<evidence type="ECO:0000313" key="3">
    <source>
        <dbReference type="Proteomes" id="UP001612741"/>
    </source>
</evidence>
<dbReference type="Gene3D" id="3.40.50.12780">
    <property type="entry name" value="N-terminal domain of ligase-like"/>
    <property type="match status" value="1"/>
</dbReference>
<proteinExistence type="predicted"/>
<keyword evidence="3" id="KW-1185">Reference proteome</keyword>
<dbReference type="InterPro" id="IPR042099">
    <property type="entry name" value="ANL_N_sf"/>
</dbReference>
<protein>
    <submittedName>
        <fullName evidence="2">AMP-binding protein</fullName>
    </submittedName>
</protein>
<dbReference type="Pfam" id="PF00501">
    <property type="entry name" value="AMP-binding"/>
    <property type="match status" value="1"/>
</dbReference>
<dbReference type="EMBL" id="JBITGY010000004">
    <property type="protein sequence ID" value="MFI6499084.1"/>
    <property type="molecule type" value="Genomic_DNA"/>
</dbReference>
<dbReference type="Proteomes" id="UP001612741">
    <property type="component" value="Unassembled WGS sequence"/>
</dbReference>
<feature type="domain" description="AMP-dependent synthetase/ligase" evidence="1">
    <location>
        <begin position="10"/>
        <end position="92"/>
    </location>
</feature>
<comment type="caution">
    <text evidence="2">The sequence shown here is derived from an EMBL/GenBank/DDBJ whole genome shotgun (WGS) entry which is preliminary data.</text>
</comment>